<dbReference type="GO" id="GO:0005794">
    <property type="term" value="C:Golgi apparatus"/>
    <property type="evidence" value="ECO:0007669"/>
    <property type="project" value="TreeGrafter"/>
</dbReference>
<organism evidence="13 14">
    <name type="scientific">Lottia gigantea</name>
    <name type="common">Giant owl limpet</name>
    <dbReference type="NCBI Taxonomy" id="225164"/>
    <lineage>
        <taxon>Eukaryota</taxon>
        <taxon>Metazoa</taxon>
        <taxon>Spiralia</taxon>
        <taxon>Lophotrochozoa</taxon>
        <taxon>Mollusca</taxon>
        <taxon>Gastropoda</taxon>
        <taxon>Patellogastropoda</taxon>
        <taxon>Lottioidea</taxon>
        <taxon>Lottiidae</taxon>
        <taxon>Lottia</taxon>
    </lineage>
</organism>
<proteinExistence type="inferred from homology"/>
<dbReference type="PANTHER" id="PTHR19300:SF57">
    <property type="entry name" value="BETA-1,4-N-ACETYLGALACTOSAMINYLTRANSFERASE"/>
    <property type="match status" value="1"/>
</dbReference>
<dbReference type="InterPro" id="IPR027791">
    <property type="entry name" value="Galactosyl_T_C"/>
</dbReference>
<dbReference type="KEGG" id="lgi:LOTGIDRAFT_107097"/>
<dbReference type="SUPFAM" id="SSF53448">
    <property type="entry name" value="Nucleotide-diphospho-sugar transferases"/>
    <property type="match status" value="1"/>
</dbReference>
<dbReference type="Pfam" id="PF02709">
    <property type="entry name" value="Glyco_transf_7C"/>
    <property type="match status" value="1"/>
</dbReference>
<dbReference type="PANTHER" id="PTHR19300">
    <property type="entry name" value="BETA-1,4-GALACTOSYLTRANSFERASE"/>
    <property type="match status" value="1"/>
</dbReference>
<dbReference type="Proteomes" id="UP000030746">
    <property type="component" value="Unassembled WGS sequence"/>
</dbReference>
<evidence type="ECO:0000256" key="8">
    <source>
        <dbReference type="ARBA" id="ARBA00022989"/>
    </source>
</evidence>
<dbReference type="InterPro" id="IPR003859">
    <property type="entry name" value="Galactosyl_T"/>
</dbReference>
<gene>
    <name evidence="13" type="ORF">LOTGIDRAFT_107097</name>
</gene>
<dbReference type="STRING" id="225164.V3Z8M0"/>
<accession>V3Z8M0</accession>
<protein>
    <recommendedName>
        <fullName evidence="15">Galactosyltransferase N-terminal domain-containing protein</fullName>
    </recommendedName>
</protein>
<dbReference type="Gene3D" id="3.90.550.10">
    <property type="entry name" value="Spore Coat Polysaccharide Biosynthesis Protein SpsA, Chain A"/>
    <property type="match status" value="1"/>
</dbReference>
<dbReference type="PRINTS" id="PR02050">
    <property type="entry name" value="B14GALTRFASE"/>
</dbReference>
<keyword evidence="5" id="KW-0808">Transferase</keyword>
<comment type="subcellular location">
    <subcellularLocation>
        <location evidence="1">Membrane</location>
        <topology evidence="1">Single-pass type II membrane protein</topology>
    </subcellularLocation>
</comment>
<keyword evidence="4" id="KW-0328">Glycosyltransferase</keyword>
<reference evidence="13 14" key="1">
    <citation type="journal article" date="2013" name="Nature">
        <title>Insights into bilaterian evolution from three spiralian genomes.</title>
        <authorList>
            <person name="Simakov O."/>
            <person name="Marletaz F."/>
            <person name="Cho S.J."/>
            <person name="Edsinger-Gonzales E."/>
            <person name="Havlak P."/>
            <person name="Hellsten U."/>
            <person name="Kuo D.H."/>
            <person name="Larsson T."/>
            <person name="Lv J."/>
            <person name="Arendt D."/>
            <person name="Savage R."/>
            <person name="Osoegawa K."/>
            <person name="de Jong P."/>
            <person name="Grimwood J."/>
            <person name="Chapman J.A."/>
            <person name="Shapiro H."/>
            <person name="Aerts A."/>
            <person name="Otillar R.P."/>
            <person name="Terry A.Y."/>
            <person name="Boore J.L."/>
            <person name="Grigoriev I.V."/>
            <person name="Lindberg D.R."/>
            <person name="Seaver E.C."/>
            <person name="Weisblat D.A."/>
            <person name="Putnam N.H."/>
            <person name="Rokhsar D.S."/>
        </authorList>
    </citation>
    <scope>NUCLEOTIDE SEQUENCE [LARGE SCALE GENOMIC DNA]</scope>
</reference>
<evidence type="ECO:0000256" key="4">
    <source>
        <dbReference type="ARBA" id="ARBA00022676"/>
    </source>
</evidence>
<dbReference type="OMA" id="TSNYFVD"/>
<keyword evidence="10" id="KW-0325">Glycoprotein</keyword>
<dbReference type="InterPro" id="IPR029044">
    <property type="entry name" value="Nucleotide-diphossugar_trans"/>
</dbReference>
<evidence type="ECO:0000313" key="13">
    <source>
        <dbReference type="EMBL" id="ESO87263.1"/>
    </source>
</evidence>
<comment type="pathway">
    <text evidence="2">Protein modification; protein glycosylation.</text>
</comment>
<keyword evidence="6" id="KW-0812">Transmembrane</keyword>
<evidence type="ECO:0000256" key="1">
    <source>
        <dbReference type="ARBA" id="ARBA00004606"/>
    </source>
</evidence>
<evidence type="ECO:0000259" key="12">
    <source>
        <dbReference type="Pfam" id="PF13733"/>
    </source>
</evidence>
<keyword evidence="7" id="KW-0735">Signal-anchor</keyword>
<keyword evidence="8" id="KW-1133">Transmembrane helix</keyword>
<dbReference type="GO" id="GO:0016020">
    <property type="term" value="C:membrane"/>
    <property type="evidence" value="ECO:0007669"/>
    <property type="project" value="UniProtKB-SubCell"/>
</dbReference>
<evidence type="ECO:0000256" key="3">
    <source>
        <dbReference type="ARBA" id="ARBA00005735"/>
    </source>
</evidence>
<sequence>GPINVNTDILSYKQIEDQNPDLQLGGHYSPTKCKARHHVAILVPYRDRQAHLKIFLQNIHPFLQKQQIDYSIYIIEMVSGVKFNRAMLFNIGYVESSKLYNHTCFIFHDVDLVPENDLNIYSCSEDHPRHMSVAIDKMHYKLPYNQIFGGASAMTKDQFELVNGFSNLYFGWGGEDDDMYNRIVHNKMNIIRFSSAVARYKMLSHAKDSPNPVRSRLLKQSDRRFKTDGLNSLDYEVLKISKRQLYTWILVKVDDNVPLPALVSINFVIFREIEIGLSLKKWNQKFL</sequence>
<dbReference type="GO" id="GO:0005975">
    <property type="term" value="P:carbohydrate metabolic process"/>
    <property type="evidence" value="ECO:0007669"/>
    <property type="project" value="InterPro"/>
</dbReference>
<evidence type="ECO:0000256" key="5">
    <source>
        <dbReference type="ARBA" id="ARBA00022679"/>
    </source>
</evidence>
<dbReference type="UniPathway" id="UPA00378"/>
<dbReference type="CDD" id="cd00899">
    <property type="entry name" value="b4GalT"/>
    <property type="match status" value="1"/>
</dbReference>
<feature type="domain" description="Galactosyltransferase N-terminal" evidence="12">
    <location>
        <begin position="1"/>
        <end position="124"/>
    </location>
</feature>
<evidence type="ECO:0000259" key="11">
    <source>
        <dbReference type="Pfam" id="PF02709"/>
    </source>
</evidence>
<dbReference type="CTD" id="20230177"/>
<keyword evidence="9" id="KW-0472">Membrane</keyword>
<feature type="non-terminal residue" evidence="13">
    <location>
        <position position="1"/>
    </location>
</feature>
<keyword evidence="14" id="KW-1185">Reference proteome</keyword>
<dbReference type="OrthoDB" id="10016069at2759"/>
<feature type="domain" description="Galactosyltransferase C-terminal" evidence="11">
    <location>
        <begin position="129"/>
        <end position="205"/>
    </location>
</feature>
<evidence type="ECO:0000256" key="10">
    <source>
        <dbReference type="ARBA" id="ARBA00023180"/>
    </source>
</evidence>
<dbReference type="GeneID" id="20230177"/>
<dbReference type="GO" id="GO:0008378">
    <property type="term" value="F:galactosyltransferase activity"/>
    <property type="evidence" value="ECO:0007669"/>
    <property type="project" value="TreeGrafter"/>
</dbReference>
<evidence type="ECO:0000256" key="2">
    <source>
        <dbReference type="ARBA" id="ARBA00004922"/>
    </source>
</evidence>
<dbReference type="Pfam" id="PF13733">
    <property type="entry name" value="Glyco_transf_7N"/>
    <property type="match status" value="1"/>
</dbReference>
<evidence type="ECO:0000256" key="9">
    <source>
        <dbReference type="ARBA" id="ARBA00023136"/>
    </source>
</evidence>
<evidence type="ECO:0008006" key="15">
    <source>
        <dbReference type="Google" id="ProtNLM"/>
    </source>
</evidence>
<dbReference type="AlphaFoldDB" id="V3Z8M0"/>
<evidence type="ECO:0000313" key="14">
    <source>
        <dbReference type="Proteomes" id="UP000030746"/>
    </source>
</evidence>
<dbReference type="InterPro" id="IPR027995">
    <property type="entry name" value="Galactosyl_T_N"/>
</dbReference>
<comment type="similarity">
    <text evidence="3">Belongs to the glycosyltransferase 7 family.</text>
</comment>
<dbReference type="EMBL" id="KB202953">
    <property type="protein sequence ID" value="ESO87263.1"/>
    <property type="molecule type" value="Genomic_DNA"/>
</dbReference>
<dbReference type="HOGENOM" id="CLU_044391_1_4_1"/>
<name>V3Z8M0_LOTGI</name>
<dbReference type="RefSeq" id="XP_009062209.1">
    <property type="nucleotide sequence ID" value="XM_009063961.1"/>
</dbReference>
<evidence type="ECO:0000256" key="7">
    <source>
        <dbReference type="ARBA" id="ARBA00022968"/>
    </source>
</evidence>
<evidence type="ECO:0000256" key="6">
    <source>
        <dbReference type="ARBA" id="ARBA00022692"/>
    </source>
</evidence>